<organism evidence="2 3">
    <name type="scientific">Psychromarinibacter sediminicola</name>
    <dbReference type="NCBI Taxonomy" id="3033385"/>
    <lineage>
        <taxon>Bacteria</taxon>
        <taxon>Pseudomonadati</taxon>
        <taxon>Pseudomonadota</taxon>
        <taxon>Alphaproteobacteria</taxon>
        <taxon>Rhodobacterales</taxon>
        <taxon>Paracoccaceae</taxon>
        <taxon>Psychromarinibacter</taxon>
    </lineage>
</organism>
<gene>
    <name evidence="2" type="ORF">P1J78_04250</name>
</gene>
<comment type="caution">
    <text evidence="2">The sequence shown here is derived from an EMBL/GenBank/DDBJ whole genome shotgun (WGS) entry which is preliminary data.</text>
</comment>
<dbReference type="Proteomes" id="UP001220964">
    <property type="component" value="Unassembled WGS sequence"/>
</dbReference>
<feature type="transmembrane region" description="Helical" evidence="1">
    <location>
        <begin position="26"/>
        <end position="56"/>
    </location>
</feature>
<keyword evidence="1" id="KW-1133">Transmembrane helix</keyword>
<evidence type="ECO:0000313" key="3">
    <source>
        <dbReference type="Proteomes" id="UP001220964"/>
    </source>
</evidence>
<dbReference type="EMBL" id="JARGYC010000007">
    <property type="protein sequence ID" value="MDF0599935.1"/>
    <property type="molecule type" value="Genomic_DNA"/>
</dbReference>
<dbReference type="RefSeq" id="WP_275566080.1">
    <property type="nucleotide sequence ID" value="NZ_JARGYC010000007.1"/>
</dbReference>
<evidence type="ECO:0000313" key="2">
    <source>
        <dbReference type="EMBL" id="MDF0599935.1"/>
    </source>
</evidence>
<accession>A0AAE3T8W3</accession>
<keyword evidence="3" id="KW-1185">Reference proteome</keyword>
<dbReference type="AlphaFoldDB" id="A0AAE3T8W3"/>
<evidence type="ECO:0000256" key="1">
    <source>
        <dbReference type="SAM" id="Phobius"/>
    </source>
</evidence>
<keyword evidence="1" id="KW-0472">Membrane</keyword>
<sequence length="76" mass="8420">MTQRRDSDGRPPLPGAGLMEDYTMPFLVVAGVLCFLVLLVLWAWLGLPAVIILAAVADWMLRRKQTAHSVPHDPQP</sequence>
<protein>
    <submittedName>
        <fullName evidence="2">Uncharacterized protein</fullName>
    </submittedName>
</protein>
<keyword evidence="1" id="KW-0812">Transmembrane</keyword>
<name>A0AAE3T8W3_9RHOB</name>
<reference evidence="2" key="1">
    <citation type="submission" date="2023-03" db="EMBL/GenBank/DDBJ databases">
        <title>Multiphase analysis and comparison of six strains from genera Psychromarinibacter, Lutimaribacter, and Maritimibacter, including a novel species: Psychromarinibacter sediminicola sp. nov.</title>
        <authorList>
            <person name="Wang Y.-H."/>
            <person name="Ye M.-Q."/>
            <person name="Du Z.-J."/>
        </authorList>
    </citation>
    <scope>NUCLEOTIDE SEQUENCE</scope>
    <source>
        <strain evidence="2">C21-152</strain>
    </source>
</reference>
<proteinExistence type="predicted"/>